<dbReference type="RefSeq" id="WP_013758070.1">
    <property type="nucleotide sequence ID" value="NC_015500.1"/>
</dbReference>
<evidence type="ECO:0000259" key="5">
    <source>
        <dbReference type="SMART" id="SM00849"/>
    </source>
</evidence>
<dbReference type="SUPFAM" id="SSF56281">
    <property type="entry name" value="Metallo-hydrolase/oxidoreductase"/>
    <property type="match status" value="1"/>
</dbReference>
<feature type="domain" description="Metallo-beta-lactamase" evidence="5">
    <location>
        <begin position="12"/>
        <end position="169"/>
    </location>
</feature>
<dbReference type="PANTHER" id="PTHR46233">
    <property type="entry name" value="HYDROXYACYLGLUTATHIONE HYDROLASE GLOC"/>
    <property type="match status" value="1"/>
</dbReference>
<reference evidence="7" key="1">
    <citation type="submission" date="2011-04" db="EMBL/GenBank/DDBJ databases">
        <title>The complete genome of Treponema brennaborense DSM 12168.</title>
        <authorList>
            <person name="Lucas S."/>
            <person name="Han J."/>
            <person name="Lapidus A."/>
            <person name="Bruce D."/>
            <person name="Goodwin L."/>
            <person name="Pitluck S."/>
            <person name="Peters L."/>
            <person name="Kyrpides N."/>
            <person name="Mavromatis K."/>
            <person name="Ivanova N."/>
            <person name="Mikhailova N."/>
            <person name="Pagani I."/>
            <person name="Teshima H."/>
            <person name="Detter J.C."/>
            <person name="Tapia R."/>
            <person name="Han C."/>
            <person name="Land M."/>
            <person name="Hauser L."/>
            <person name="Markowitz V."/>
            <person name="Cheng J.-F."/>
            <person name="Hugenholtz P."/>
            <person name="Woyke T."/>
            <person name="Wu D."/>
            <person name="Gronow S."/>
            <person name="Wellnitz S."/>
            <person name="Brambilla E."/>
            <person name="Klenk H.-P."/>
            <person name="Eisen J.A."/>
        </authorList>
    </citation>
    <scope>NUCLEOTIDE SEQUENCE [LARGE SCALE GENOMIC DNA]</scope>
    <source>
        <strain evidence="7">DSM 12168 / CIP 105900 / DD5/3</strain>
    </source>
</reference>
<dbReference type="KEGG" id="tbe:Trebr_0915"/>
<evidence type="ECO:0000256" key="2">
    <source>
        <dbReference type="ARBA" id="ARBA00022723"/>
    </source>
</evidence>
<dbReference type="Pfam" id="PF00753">
    <property type="entry name" value="Lactamase_B"/>
    <property type="match status" value="1"/>
</dbReference>
<dbReference type="SMART" id="SM00849">
    <property type="entry name" value="Lactamase_B"/>
    <property type="match status" value="1"/>
</dbReference>
<dbReference type="GO" id="GO:0046872">
    <property type="term" value="F:metal ion binding"/>
    <property type="evidence" value="ECO:0007669"/>
    <property type="project" value="UniProtKB-KW"/>
</dbReference>
<comment type="cofactor">
    <cofactor evidence="1">
        <name>Zn(2+)</name>
        <dbReference type="ChEBI" id="CHEBI:29105"/>
    </cofactor>
</comment>
<evidence type="ECO:0000256" key="4">
    <source>
        <dbReference type="ARBA" id="ARBA00022833"/>
    </source>
</evidence>
<accession>F4LJF6</accession>
<dbReference type="InterPro" id="IPR036866">
    <property type="entry name" value="RibonucZ/Hydroxyglut_hydro"/>
</dbReference>
<dbReference type="HOGENOM" id="CLU_030571_5_4_12"/>
<evidence type="ECO:0000313" key="6">
    <source>
        <dbReference type="EMBL" id="AEE16351.1"/>
    </source>
</evidence>
<proteinExistence type="predicted"/>
<dbReference type="STRING" id="906968.Trebr_0915"/>
<dbReference type="Proteomes" id="UP000006546">
    <property type="component" value="Chromosome"/>
</dbReference>
<keyword evidence="4" id="KW-0862">Zinc</keyword>
<evidence type="ECO:0000313" key="7">
    <source>
        <dbReference type="Proteomes" id="UP000006546"/>
    </source>
</evidence>
<protein>
    <recommendedName>
        <fullName evidence="5">Metallo-beta-lactamase domain-containing protein</fullName>
    </recommendedName>
</protein>
<dbReference type="InterPro" id="IPR001279">
    <property type="entry name" value="Metallo-B-lactamas"/>
</dbReference>
<dbReference type="GO" id="GO:0016787">
    <property type="term" value="F:hydrolase activity"/>
    <property type="evidence" value="ECO:0007669"/>
    <property type="project" value="UniProtKB-KW"/>
</dbReference>
<name>F4LJF6_TREBD</name>
<dbReference type="PANTHER" id="PTHR46233:SF3">
    <property type="entry name" value="HYDROXYACYLGLUTATHIONE HYDROLASE GLOC"/>
    <property type="match status" value="1"/>
</dbReference>
<dbReference type="InterPro" id="IPR051453">
    <property type="entry name" value="MBL_Glyoxalase_II"/>
</dbReference>
<evidence type="ECO:0000256" key="3">
    <source>
        <dbReference type="ARBA" id="ARBA00022801"/>
    </source>
</evidence>
<dbReference type="OrthoDB" id="358818at2"/>
<gene>
    <name evidence="6" type="ordered locus">Trebr_0915</name>
</gene>
<keyword evidence="3" id="KW-0378">Hydrolase</keyword>
<dbReference type="AlphaFoldDB" id="F4LJF6"/>
<dbReference type="Gene3D" id="3.60.15.10">
    <property type="entry name" value="Ribonuclease Z/Hydroxyacylglutathione hydrolase-like"/>
    <property type="match status" value="1"/>
</dbReference>
<dbReference type="CDD" id="cd06262">
    <property type="entry name" value="metallo-hydrolase-like_MBL-fold"/>
    <property type="match status" value="1"/>
</dbReference>
<dbReference type="eggNOG" id="COG0491">
    <property type="taxonomic scope" value="Bacteria"/>
</dbReference>
<keyword evidence="7" id="KW-1185">Reference proteome</keyword>
<organism evidence="6 7">
    <name type="scientific">Treponema brennaborense (strain DSM 12168 / CIP 105900 / DD5/3)</name>
    <dbReference type="NCBI Taxonomy" id="906968"/>
    <lineage>
        <taxon>Bacteria</taxon>
        <taxon>Pseudomonadati</taxon>
        <taxon>Spirochaetota</taxon>
        <taxon>Spirochaetia</taxon>
        <taxon>Spirochaetales</taxon>
        <taxon>Treponemataceae</taxon>
        <taxon>Treponema</taxon>
    </lineage>
</organism>
<evidence type="ECO:0000256" key="1">
    <source>
        <dbReference type="ARBA" id="ARBA00001947"/>
    </source>
</evidence>
<keyword evidence="2" id="KW-0479">Metal-binding</keyword>
<sequence>MKVYFHLNIEGFSNCYVVTNEDTMEALIIDPCKISREILEQLENGPFNLTAVLITHNHASHIRGLSTLKKIYTPKIFAADFDIAESESTILKGDGIIQVASLTIAYLSLPGHTPDSMAYKIGRMLFTGDTIGSGMIGSTNSSYARRTLVSNLQTKIISQQDDMIIMPGHGPPSSVAAEKKFNPAFQAPANPTA</sequence>
<dbReference type="EMBL" id="CP002696">
    <property type="protein sequence ID" value="AEE16351.1"/>
    <property type="molecule type" value="Genomic_DNA"/>
</dbReference>